<dbReference type="PANTHER" id="PTHR39942:SF1">
    <property type="entry name" value="BCDNA.LD26519-RELATED"/>
    <property type="match status" value="1"/>
</dbReference>
<sequence>MSSLNYMELCRLCLVKERVSIPIFEGEGNVRQIFLKIASCLPVKVARDDKLPKKICSDCMYKLDNAYQFWNTTANAEKQLLQWLGEIASDDKKSVPSNTIETEQLVLKEEAVEQDQGSELAKGLSRVEAVLADDCKGGSEDEDESESEDEGSNSEDSGEDDGGEAPSKEEAESDEEPYGPLEPTTFVNVSLAGCDEAGPSGMQQQQQEQQQQEQQHHQQEQQQGPQQSQSLQQVQQSSQSQFLTPGAPSTSTAAPTSASGSVNDANAQGSFVDLSS</sequence>
<dbReference type="SUPFAM" id="SSF57716">
    <property type="entry name" value="Glucocorticoid receptor-like (DNA-binding domain)"/>
    <property type="match status" value="1"/>
</dbReference>
<dbReference type="AlphaFoldDB" id="A0A2J7Q3V4"/>
<keyword evidence="1" id="KW-0862">Zinc</keyword>
<accession>A0A2J7Q3V4</accession>
<feature type="non-terminal residue" evidence="4">
    <location>
        <position position="276"/>
    </location>
</feature>
<keyword evidence="5" id="KW-1185">Reference proteome</keyword>
<reference evidence="4 5" key="1">
    <citation type="submission" date="2017-12" db="EMBL/GenBank/DDBJ databases">
        <title>Hemimetabolous genomes reveal molecular basis of termite eusociality.</title>
        <authorList>
            <person name="Harrison M.C."/>
            <person name="Jongepier E."/>
            <person name="Robertson H.M."/>
            <person name="Arning N."/>
            <person name="Bitard-Feildel T."/>
            <person name="Chao H."/>
            <person name="Childers C.P."/>
            <person name="Dinh H."/>
            <person name="Doddapaneni H."/>
            <person name="Dugan S."/>
            <person name="Gowin J."/>
            <person name="Greiner C."/>
            <person name="Han Y."/>
            <person name="Hu H."/>
            <person name="Hughes D.S.T."/>
            <person name="Huylmans A.-K."/>
            <person name="Kemena C."/>
            <person name="Kremer L.P.M."/>
            <person name="Lee S.L."/>
            <person name="Lopez-Ezquerra A."/>
            <person name="Mallet L."/>
            <person name="Monroy-Kuhn J.M."/>
            <person name="Moser A."/>
            <person name="Murali S.C."/>
            <person name="Muzny D.M."/>
            <person name="Otani S."/>
            <person name="Piulachs M.-D."/>
            <person name="Poelchau M."/>
            <person name="Qu J."/>
            <person name="Schaub F."/>
            <person name="Wada-Katsumata A."/>
            <person name="Worley K.C."/>
            <person name="Xie Q."/>
            <person name="Ylla G."/>
            <person name="Poulsen M."/>
            <person name="Gibbs R.A."/>
            <person name="Schal C."/>
            <person name="Richards S."/>
            <person name="Belles X."/>
            <person name="Korb J."/>
            <person name="Bornberg-Bauer E."/>
        </authorList>
    </citation>
    <scope>NUCLEOTIDE SEQUENCE [LARGE SCALE GENOMIC DNA]</scope>
    <source>
        <tissue evidence="4">Whole body</tissue>
    </source>
</reference>
<feature type="compositionally biased region" description="Acidic residues" evidence="2">
    <location>
        <begin position="140"/>
        <end position="163"/>
    </location>
</feature>
<comment type="caution">
    <text evidence="4">The sequence shown here is derived from an EMBL/GenBank/DDBJ whole genome shotgun (WGS) entry which is preliminary data.</text>
</comment>
<dbReference type="InterPro" id="IPR012934">
    <property type="entry name" value="Znf_AD"/>
</dbReference>
<dbReference type="GO" id="GO:0008270">
    <property type="term" value="F:zinc ion binding"/>
    <property type="evidence" value="ECO:0007669"/>
    <property type="project" value="UniProtKB-UniRule"/>
</dbReference>
<dbReference type="Pfam" id="PF07776">
    <property type="entry name" value="zf-AD"/>
    <property type="match status" value="1"/>
</dbReference>
<organism evidence="4 5">
    <name type="scientific">Cryptotermes secundus</name>
    <dbReference type="NCBI Taxonomy" id="105785"/>
    <lineage>
        <taxon>Eukaryota</taxon>
        <taxon>Metazoa</taxon>
        <taxon>Ecdysozoa</taxon>
        <taxon>Arthropoda</taxon>
        <taxon>Hexapoda</taxon>
        <taxon>Insecta</taxon>
        <taxon>Pterygota</taxon>
        <taxon>Neoptera</taxon>
        <taxon>Polyneoptera</taxon>
        <taxon>Dictyoptera</taxon>
        <taxon>Blattodea</taxon>
        <taxon>Blattoidea</taxon>
        <taxon>Termitoidae</taxon>
        <taxon>Kalotermitidae</taxon>
        <taxon>Cryptotermitinae</taxon>
        <taxon>Cryptotermes</taxon>
    </lineage>
</organism>
<dbReference type="PROSITE" id="PS51915">
    <property type="entry name" value="ZAD"/>
    <property type="match status" value="1"/>
</dbReference>
<gene>
    <name evidence="4" type="ORF">B7P43_G17169</name>
</gene>
<feature type="region of interest" description="Disordered" evidence="2">
    <location>
        <begin position="133"/>
        <end position="276"/>
    </location>
</feature>
<dbReference type="OrthoDB" id="6354171at2759"/>
<keyword evidence="1" id="KW-0479">Metal-binding</keyword>
<evidence type="ECO:0000313" key="5">
    <source>
        <dbReference type="Proteomes" id="UP000235965"/>
    </source>
</evidence>
<feature type="binding site" evidence="1">
    <location>
        <position position="59"/>
    </location>
    <ligand>
        <name>Zn(2+)</name>
        <dbReference type="ChEBI" id="CHEBI:29105"/>
    </ligand>
</feature>
<dbReference type="InParanoid" id="A0A2J7Q3V4"/>
<dbReference type="PANTHER" id="PTHR39942">
    <property type="entry name" value="BCDNA.LD26519-RELATED"/>
    <property type="match status" value="1"/>
</dbReference>
<evidence type="ECO:0000259" key="3">
    <source>
        <dbReference type="PROSITE" id="PS51915"/>
    </source>
</evidence>
<feature type="compositionally biased region" description="Polar residues" evidence="2">
    <location>
        <begin position="262"/>
        <end position="276"/>
    </location>
</feature>
<feature type="compositionally biased region" description="Low complexity" evidence="2">
    <location>
        <begin position="203"/>
        <end position="213"/>
    </location>
</feature>
<feature type="compositionally biased region" description="Low complexity" evidence="2">
    <location>
        <begin position="220"/>
        <end position="261"/>
    </location>
</feature>
<dbReference type="Gene3D" id="3.40.1800.20">
    <property type="match status" value="1"/>
</dbReference>
<name>A0A2J7Q3V4_9NEOP</name>
<evidence type="ECO:0000313" key="4">
    <source>
        <dbReference type="EMBL" id="PNF23265.1"/>
    </source>
</evidence>
<dbReference type="SMART" id="SM00868">
    <property type="entry name" value="zf-AD"/>
    <property type="match status" value="1"/>
</dbReference>
<dbReference type="STRING" id="105785.A0A2J7Q3V4"/>
<feature type="binding site" evidence="1">
    <location>
        <position position="13"/>
    </location>
    <ligand>
        <name>Zn(2+)</name>
        <dbReference type="ChEBI" id="CHEBI:29105"/>
    </ligand>
</feature>
<feature type="domain" description="ZAD" evidence="3">
    <location>
        <begin position="8"/>
        <end position="83"/>
    </location>
</feature>
<proteinExistence type="predicted"/>
<feature type="binding site" evidence="1">
    <location>
        <position position="56"/>
    </location>
    <ligand>
        <name>Zn(2+)</name>
        <dbReference type="ChEBI" id="CHEBI:29105"/>
    </ligand>
</feature>
<dbReference type="Proteomes" id="UP000235965">
    <property type="component" value="Unassembled WGS sequence"/>
</dbReference>
<evidence type="ECO:0000256" key="1">
    <source>
        <dbReference type="PROSITE-ProRule" id="PRU01263"/>
    </source>
</evidence>
<dbReference type="GO" id="GO:0005634">
    <property type="term" value="C:nucleus"/>
    <property type="evidence" value="ECO:0007669"/>
    <property type="project" value="InterPro"/>
</dbReference>
<keyword evidence="1" id="KW-0863">Zinc-finger</keyword>
<protein>
    <recommendedName>
        <fullName evidence="3">ZAD domain-containing protein</fullName>
    </recommendedName>
</protein>
<dbReference type="EMBL" id="NEVH01018421">
    <property type="protein sequence ID" value="PNF23265.1"/>
    <property type="molecule type" value="Genomic_DNA"/>
</dbReference>
<feature type="binding site" evidence="1">
    <location>
        <position position="10"/>
    </location>
    <ligand>
        <name>Zn(2+)</name>
        <dbReference type="ChEBI" id="CHEBI:29105"/>
    </ligand>
</feature>
<evidence type="ECO:0000256" key="2">
    <source>
        <dbReference type="SAM" id="MobiDB-lite"/>
    </source>
</evidence>